<reference evidence="1" key="1">
    <citation type="journal article" date="2015" name="Genome Biol. Evol.">
        <title>Organellar Genomes of White Spruce (Picea glauca): Assembly and Annotation.</title>
        <authorList>
            <person name="Jackman S.D."/>
            <person name="Warren R.L."/>
            <person name="Gibb E.A."/>
            <person name="Vandervalk B.P."/>
            <person name="Mohamadi H."/>
            <person name="Chu J."/>
            <person name="Raymond A."/>
            <person name="Pleasance S."/>
            <person name="Coope R."/>
            <person name="Wildung M.R."/>
            <person name="Ritland C.E."/>
            <person name="Bousquet J."/>
            <person name="Jones S.J."/>
            <person name="Bohlmann J."/>
            <person name="Birol I."/>
        </authorList>
    </citation>
    <scope>NUCLEOTIDE SEQUENCE [LARGE SCALE GENOMIC DNA]</scope>
    <source>
        <tissue evidence="1">Flushing bud</tissue>
    </source>
</reference>
<dbReference type="EMBL" id="LKAM01000018">
    <property type="protein sequence ID" value="KUM45490.1"/>
    <property type="molecule type" value="Genomic_DNA"/>
</dbReference>
<accession>A0A101LUB6</accession>
<name>A0A101LUB6_PICGL</name>
<geneLocation type="mitochondrion" evidence="1"/>
<sequence length="81" mass="9445">MGPFRWSATYLHAELCGRRKEEMSFGHYLCSRSLCRREAATLVSIKVIREEVESWPDSVTVTTDHGSFFLFTKKKVQEEDE</sequence>
<dbReference type="AlphaFoldDB" id="A0A101LUB6"/>
<gene>
    <name evidence="1" type="ORF">ABT39_MTgene2592</name>
</gene>
<organism evidence="1">
    <name type="scientific">Picea glauca</name>
    <name type="common">White spruce</name>
    <name type="synonym">Pinus glauca</name>
    <dbReference type="NCBI Taxonomy" id="3330"/>
    <lineage>
        <taxon>Eukaryota</taxon>
        <taxon>Viridiplantae</taxon>
        <taxon>Streptophyta</taxon>
        <taxon>Embryophyta</taxon>
        <taxon>Tracheophyta</taxon>
        <taxon>Spermatophyta</taxon>
        <taxon>Pinopsida</taxon>
        <taxon>Pinidae</taxon>
        <taxon>Conifers I</taxon>
        <taxon>Pinales</taxon>
        <taxon>Pinaceae</taxon>
        <taxon>Picea</taxon>
    </lineage>
</organism>
<protein>
    <submittedName>
        <fullName evidence="1">Uncharacterized protein</fullName>
    </submittedName>
</protein>
<evidence type="ECO:0000313" key="1">
    <source>
        <dbReference type="EMBL" id="KUM45490.1"/>
    </source>
</evidence>
<proteinExistence type="predicted"/>
<keyword evidence="1" id="KW-0496">Mitochondrion</keyword>
<comment type="caution">
    <text evidence="1">The sequence shown here is derived from an EMBL/GenBank/DDBJ whole genome shotgun (WGS) entry which is preliminary data.</text>
</comment>